<dbReference type="InterPro" id="IPR051609">
    <property type="entry name" value="NmrA/Isoflavone_reductase-like"/>
</dbReference>
<sequence length="225" mass="25459">MEKRGIFAWTLCLPYSCDVLICCYLGDNKLMIDGQKNLVDICEAHGVSRYFATHIRSYLATKQKIKGVHILIGGFMKPVLSPFFNILDPTTNSFRFWGEGDEVMEGTTYDNAAGFTTAVTMDPKATGIIRYRFLSGFLGGRFTICEVAQSYKKVYGVKTNLESLGSLDGLSKPMHDKQAQSPSDIYSCISLYINGQTFVKPVSWEEYIRKWFLEQLPISYFILDL</sequence>
<dbReference type="EMBL" id="ML736227">
    <property type="protein sequence ID" value="KAE8377203.1"/>
    <property type="molecule type" value="Genomic_DNA"/>
</dbReference>
<dbReference type="SUPFAM" id="SSF51735">
    <property type="entry name" value="NAD(P)-binding Rossmann-fold domains"/>
    <property type="match status" value="1"/>
</dbReference>
<evidence type="ECO:0000256" key="2">
    <source>
        <dbReference type="ARBA" id="ARBA00023002"/>
    </source>
</evidence>
<dbReference type="OrthoDB" id="419598at2759"/>
<accession>A0A5N7B5A3</accession>
<keyword evidence="2" id="KW-0560">Oxidoreductase</keyword>
<keyword evidence="4" id="KW-1185">Reference proteome</keyword>
<dbReference type="InterPro" id="IPR036291">
    <property type="entry name" value="NAD(P)-bd_dom_sf"/>
</dbReference>
<dbReference type="PANTHER" id="PTHR47706:SF9">
    <property type="entry name" value="NMRA-LIKE DOMAIN-CONTAINING PROTEIN-RELATED"/>
    <property type="match status" value="1"/>
</dbReference>
<organism evidence="3 4">
    <name type="scientific">Aspergillus bertholletiae</name>
    <dbReference type="NCBI Taxonomy" id="1226010"/>
    <lineage>
        <taxon>Eukaryota</taxon>
        <taxon>Fungi</taxon>
        <taxon>Dikarya</taxon>
        <taxon>Ascomycota</taxon>
        <taxon>Pezizomycotina</taxon>
        <taxon>Eurotiomycetes</taxon>
        <taxon>Eurotiomycetidae</taxon>
        <taxon>Eurotiales</taxon>
        <taxon>Aspergillaceae</taxon>
        <taxon>Aspergillus</taxon>
        <taxon>Aspergillus subgen. Circumdati</taxon>
    </lineage>
</organism>
<evidence type="ECO:0000256" key="1">
    <source>
        <dbReference type="ARBA" id="ARBA00022857"/>
    </source>
</evidence>
<evidence type="ECO:0000313" key="3">
    <source>
        <dbReference type="EMBL" id="KAE8377203.1"/>
    </source>
</evidence>
<gene>
    <name evidence="3" type="ORF">BDV26DRAFT_282038</name>
</gene>
<dbReference type="Proteomes" id="UP000326198">
    <property type="component" value="Unassembled WGS sequence"/>
</dbReference>
<protein>
    <recommendedName>
        <fullName evidence="5">NmrA-like domain-containing protein</fullName>
    </recommendedName>
</protein>
<reference evidence="3 4" key="1">
    <citation type="submission" date="2019-04" db="EMBL/GenBank/DDBJ databases">
        <title>Friends and foes A comparative genomics studyof 23 Aspergillus species from section Flavi.</title>
        <authorList>
            <consortium name="DOE Joint Genome Institute"/>
            <person name="Kjaerbolling I."/>
            <person name="Vesth T."/>
            <person name="Frisvad J.C."/>
            <person name="Nybo J.L."/>
            <person name="Theobald S."/>
            <person name="Kildgaard S."/>
            <person name="Isbrandt T."/>
            <person name="Kuo A."/>
            <person name="Sato A."/>
            <person name="Lyhne E.K."/>
            <person name="Kogle M.E."/>
            <person name="Wiebenga A."/>
            <person name="Kun R.S."/>
            <person name="Lubbers R.J."/>
            <person name="Makela M.R."/>
            <person name="Barry K."/>
            <person name="Chovatia M."/>
            <person name="Clum A."/>
            <person name="Daum C."/>
            <person name="Haridas S."/>
            <person name="He G."/>
            <person name="LaButti K."/>
            <person name="Lipzen A."/>
            <person name="Mondo S."/>
            <person name="Riley R."/>
            <person name="Salamov A."/>
            <person name="Simmons B.A."/>
            <person name="Magnuson J.K."/>
            <person name="Henrissat B."/>
            <person name="Mortensen U.H."/>
            <person name="Larsen T.O."/>
            <person name="Devries R.P."/>
            <person name="Grigoriev I.V."/>
            <person name="Machida M."/>
            <person name="Baker S.E."/>
            <person name="Andersen M.R."/>
        </authorList>
    </citation>
    <scope>NUCLEOTIDE SEQUENCE [LARGE SCALE GENOMIC DNA]</scope>
    <source>
        <strain evidence="3 4">IBT 29228</strain>
    </source>
</reference>
<evidence type="ECO:0000313" key="4">
    <source>
        <dbReference type="Proteomes" id="UP000326198"/>
    </source>
</evidence>
<dbReference type="AlphaFoldDB" id="A0A5N7B5A3"/>
<evidence type="ECO:0008006" key="5">
    <source>
        <dbReference type="Google" id="ProtNLM"/>
    </source>
</evidence>
<dbReference type="GO" id="GO:0016491">
    <property type="term" value="F:oxidoreductase activity"/>
    <property type="evidence" value="ECO:0007669"/>
    <property type="project" value="UniProtKB-KW"/>
</dbReference>
<keyword evidence="1" id="KW-0521">NADP</keyword>
<proteinExistence type="predicted"/>
<name>A0A5N7B5A3_9EURO</name>
<dbReference type="PANTHER" id="PTHR47706">
    <property type="entry name" value="NMRA-LIKE FAMILY PROTEIN"/>
    <property type="match status" value="1"/>
</dbReference>